<dbReference type="Gene3D" id="3.40.50.720">
    <property type="entry name" value="NAD(P)-binding Rossmann-like Domain"/>
    <property type="match status" value="1"/>
</dbReference>
<dbReference type="InterPro" id="IPR036188">
    <property type="entry name" value="FAD/NAD-bd_sf"/>
</dbReference>
<evidence type="ECO:0000256" key="7">
    <source>
        <dbReference type="ARBA" id="ARBA00047776"/>
    </source>
</evidence>
<dbReference type="PANTHER" id="PTHR48467">
    <property type="entry name" value="GLUTAMATE SYNTHASE 1 [NADH], CHLOROPLASTIC-LIKE"/>
    <property type="match status" value="1"/>
</dbReference>
<keyword evidence="10" id="KW-1185">Reference proteome</keyword>
<keyword evidence="6" id="KW-0560">Oxidoreductase</keyword>
<dbReference type="STRING" id="1837282.A6F49_02635"/>
<name>A0A1B7LUE9_9MICC</name>
<protein>
    <recommendedName>
        <fullName evidence="2">ferredoxin--NADP(+) reductase</fullName>
        <ecNumber evidence="2">1.18.1.2</ecNumber>
    </recommendedName>
</protein>
<dbReference type="PANTHER" id="PTHR48467:SF1">
    <property type="entry name" value="GLUTAMATE SYNTHASE 1 [NADH], CHLOROPLASTIC-LIKE"/>
    <property type="match status" value="1"/>
</dbReference>
<keyword evidence="5" id="KW-0521">NADP</keyword>
<feature type="domain" description="FAD/NAD(P)-binding" evidence="8">
    <location>
        <begin position="8"/>
        <end position="159"/>
    </location>
</feature>
<keyword evidence="3" id="KW-0285">Flavoprotein</keyword>
<dbReference type="Proteomes" id="UP000078292">
    <property type="component" value="Unassembled WGS sequence"/>
</dbReference>
<reference evidence="9 10" key="1">
    <citation type="submission" date="2016-04" db="EMBL/GenBank/DDBJ databases">
        <title>First whole genome shotgun sequence of the bacterium Enteractinococcus sp. strain UASWS1574.</title>
        <authorList>
            <person name="Crovadore J."/>
            <person name="Chablais R."/>
            <person name="Lefort F."/>
        </authorList>
    </citation>
    <scope>NUCLEOTIDE SEQUENCE [LARGE SCALE GENOMIC DNA]</scope>
    <source>
        <strain evidence="9 10">UASWS1574</strain>
    </source>
</reference>
<dbReference type="PRINTS" id="PR00419">
    <property type="entry name" value="ADXRDTASE"/>
</dbReference>
<dbReference type="EMBL" id="LXEY01000118">
    <property type="protein sequence ID" value="OAV51025.1"/>
    <property type="molecule type" value="Genomic_DNA"/>
</dbReference>
<evidence type="ECO:0000313" key="10">
    <source>
        <dbReference type="Proteomes" id="UP000078292"/>
    </source>
</evidence>
<evidence type="ECO:0000256" key="2">
    <source>
        <dbReference type="ARBA" id="ARBA00013223"/>
    </source>
</evidence>
<organism evidence="9 10">
    <name type="scientific">Enteractinococcus helveticum</name>
    <dbReference type="NCBI Taxonomy" id="1837282"/>
    <lineage>
        <taxon>Bacteria</taxon>
        <taxon>Bacillati</taxon>
        <taxon>Actinomycetota</taxon>
        <taxon>Actinomycetes</taxon>
        <taxon>Micrococcales</taxon>
        <taxon>Micrococcaceae</taxon>
    </lineage>
</organism>
<comment type="catalytic activity">
    <reaction evidence="7">
        <text>2 reduced [2Fe-2S]-[ferredoxin] + NADP(+) + H(+) = 2 oxidized [2Fe-2S]-[ferredoxin] + NADPH</text>
        <dbReference type="Rhea" id="RHEA:20125"/>
        <dbReference type="Rhea" id="RHEA-COMP:10000"/>
        <dbReference type="Rhea" id="RHEA-COMP:10001"/>
        <dbReference type="ChEBI" id="CHEBI:15378"/>
        <dbReference type="ChEBI" id="CHEBI:33737"/>
        <dbReference type="ChEBI" id="CHEBI:33738"/>
        <dbReference type="ChEBI" id="CHEBI:57783"/>
        <dbReference type="ChEBI" id="CHEBI:58349"/>
        <dbReference type="EC" id="1.18.1.2"/>
    </reaction>
</comment>
<dbReference type="Pfam" id="PF07992">
    <property type="entry name" value="Pyr_redox_2"/>
    <property type="match status" value="1"/>
</dbReference>
<evidence type="ECO:0000256" key="1">
    <source>
        <dbReference type="ARBA" id="ARBA00001974"/>
    </source>
</evidence>
<dbReference type="EC" id="1.18.1.2" evidence="2"/>
<gene>
    <name evidence="9" type="ORF">A6F49_02635</name>
</gene>
<evidence type="ECO:0000313" key="9">
    <source>
        <dbReference type="EMBL" id="OAV51025.1"/>
    </source>
</evidence>
<evidence type="ECO:0000256" key="5">
    <source>
        <dbReference type="ARBA" id="ARBA00022857"/>
    </source>
</evidence>
<evidence type="ECO:0000259" key="8">
    <source>
        <dbReference type="Pfam" id="PF07992"/>
    </source>
</evidence>
<dbReference type="OrthoDB" id="54272at2"/>
<keyword evidence="4" id="KW-0274">FAD</keyword>
<proteinExistence type="predicted"/>
<dbReference type="GO" id="GO:0004324">
    <property type="term" value="F:ferredoxin-NADP+ reductase activity"/>
    <property type="evidence" value="ECO:0007669"/>
    <property type="project" value="UniProtKB-EC"/>
</dbReference>
<dbReference type="RefSeq" id="WP_043055863.1">
    <property type="nucleotide sequence ID" value="NZ_LXEY01000118.1"/>
</dbReference>
<dbReference type="Gene3D" id="3.50.50.60">
    <property type="entry name" value="FAD/NAD(P)-binding domain"/>
    <property type="match status" value="1"/>
</dbReference>
<comment type="caution">
    <text evidence="9">The sequence shown here is derived from an EMBL/GenBank/DDBJ whole genome shotgun (WGS) entry which is preliminary data.</text>
</comment>
<comment type="cofactor">
    <cofactor evidence="1">
        <name>FAD</name>
        <dbReference type="ChEBI" id="CHEBI:57692"/>
    </cofactor>
</comment>
<dbReference type="InterPro" id="IPR055275">
    <property type="entry name" value="Ferredox_Rdtase"/>
</dbReference>
<dbReference type="InterPro" id="IPR023753">
    <property type="entry name" value="FAD/NAD-binding_dom"/>
</dbReference>
<accession>A0A1B7LUE9</accession>
<dbReference type="AlphaFoldDB" id="A0A1B7LUE9"/>
<evidence type="ECO:0000256" key="4">
    <source>
        <dbReference type="ARBA" id="ARBA00022827"/>
    </source>
</evidence>
<sequence length="429" mass="46754">MQAEKNLQIAVVGSGPSGCFLAQALNRKRPDDIITVFDQLAAPYGLIRYGVATDHQQTKAITRQFDRLFAKDNIRFAGNIEIGTEVSIDDLRQNFDVVVLATGRPNARQLEIPGQDLEGVFTSGDIIYSLNSFQGKTDVFSTLGENIVLVGGGNVALDILRFLIKEHTDYDGSDVNDEALRTYLQAPVKTVTILNRSDIDGAKGDAAMLKELGTIEGISFSSNHEPAHDMDPKSPGGRRRGVIEELMATSASSPRVSVNFQFGATPTQFLGDEQLQSVEVLDTTSNELTEIAADSVVTAIGFDADDKSPIYHGHEDLMAVTEDSGRIEPGLYRTGWLKRGAIGTIPANRACALEVANEVLEDIDTNQLPSHNSKLGFDGLKPLLDRDPVSFSQWVAANELEVKLADVNRVRKKFVGQQEILDQIQPINS</sequence>
<evidence type="ECO:0000256" key="6">
    <source>
        <dbReference type="ARBA" id="ARBA00023002"/>
    </source>
</evidence>
<dbReference type="SUPFAM" id="SSF51971">
    <property type="entry name" value="Nucleotide-binding domain"/>
    <property type="match status" value="1"/>
</dbReference>
<evidence type="ECO:0000256" key="3">
    <source>
        <dbReference type="ARBA" id="ARBA00022630"/>
    </source>
</evidence>